<accession>A0AB34KJ59</accession>
<reference evidence="2 3" key="1">
    <citation type="journal article" date="2020" name="Microbiol. Resour. Announc.">
        <title>Draft Genome Sequence of a Cladosporium Species Isolated from the Mesophotic Ascidian Didemnum maculosum.</title>
        <authorList>
            <person name="Gioti A."/>
            <person name="Siaperas R."/>
            <person name="Nikolaivits E."/>
            <person name="Le Goff G."/>
            <person name="Ouazzani J."/>
            <person name="Kotoulas G."/>
            <person name="Topakas E."/>
        </authorList>
    </citation>
    <scope>NUCLEOTIDE SEQUENCE [LARGE SCALE GENOMIC DNA]</scope>
    <source>
        <strain evidence="2 3">TM138-S3</strain>
    </source>
</reference>
<proteinExistence type="predicted"/>
<dbReference type="EMBL" id="JAAQHG020000023">
    <property type="protein sequence ID" value="KAL1584805.1"/>
    <property type="molecule type" value="Genomic_DNA"/>
</dbReference>
<protein>
    <submittedName>
        <fullName evidence="2">Uncharacterized protein</fullName>
    </submittedName>
</protein>
<dbReference type="InterPro" id="IPR053137">
    <property type="entry name" value="NLR-like"/>
</dbReference>
<dbReference type="InterPro" id="IPR011990">
    <property type="entry name" value="TPR-like_helical_dom_sf"/>
</dbReference>
<dbReference type="Gene3D" id="1.25.40.10">
    <property type="entry name" value="Tetratricopeptide repeat domain"/>
    <property type="match status" value="3"/>
</dbReference>
<dbReference type="Pfam" id="PF13424">
    <property type="entry name" value="TPR_12"/>
    <property type="match status" value="2"/>
</dbReference>
<dbReference type="RefSeq" id="XP_069227911.1">
    <property type="nucleotide sequence ID" value="XM_069375159.1"/>
</dbReference>
<organism evidence="2 3">
    <name type="scientific">Cladosporium halotolerans</name>
    <dbReference type="NCBI Taxonomy" id="1052096"/>
    <lineage>
        <taxon>Eukaryota</taxon>
        <taxon>Fungi</taxon>
        <taxon>Dikarya</taxon>
        <taxon>Ascomycota</taxon>
        <taxon>Pezizomycotina</taxon>
        <taxon>Dothideomycetes</taxon>
        <taxon>Dothideomycetidae</taxon>
        <taxon>Cladosporiales</taxon>
        <taxon>Cladosporiaceae</taxon>
        <taxon>Cladosporium</taxon>
    </lineage>
</organism>
<dbReference type="GeneID" id="96007997"/>
<gene>
    <name evidence="2" type="ORF">WHR41_06554</name>
</gene>
<evidence type="ECO:0000256" key="1">
    <source>
        <dbReference type="SAM" id="MobiDB-lite"/>
    </source>
</evidence>
<name>A0AB34KJ59_9PEZI</name>
<dbReference type="InterPro" id="IPR027417">
    <property type="entry name" value="P-loop_NTPase"/>
</dbReference>
<comment type="caution">
    <text evidence="2">The sequence shown here is derived from an EMBL/GenBank/DDBJ whole genome shotgun (WGS) entry which is preliminary data.</text>
</comment>
<dbReference type="Proteomes" id="UP000803884">
    <property type="component" value="Unassembled WGS sequence"/>
</dbReference>
<evidence type="ECO:0000313" key="3">
    <source>
        <dbReference type="Proteomes" id="UP000803884"/>
    </source>
</evidence>
<keyword evidence="3" id="KW-1185">Reference proteome</keyword>
<dbReference type="PANTHER" id="PTHR46082:SF6">
    <property type="entry name" value="AAA+ ATPASE DOMAIN-CONTAINING PROTEIN-RELATED"/>
    <property type="match status" value="1"/>
</dbReference>
<feature type="region of interest" description="Disordered" evidence="1">
    <location>
        <begin position="373"/>
        <end position="393"/>
    </location>
</feature>
<dbReference type="AlphaFoldDB" id="A0AB34KJ59"/>
<dbReference type="SUPFAM" id="SSF48452">
    <property type="entry name" value="TPR-like"/>
    <property type="match status" value="2"/>
</dbReference>
<dbReference type="Pfam" id="PF13374">
    <property type="entry name" value="TPR_10"/>
    <property type="match status" value="2"/>
</dbReference>
<dbReference type="SUPFAM" id="SSF52540">
    <property type="entry name" value="P-loop containing nucleoside triphosphate hydrolases"/>
    <property type="match status" value="1"/>
</dbReference>
<evidence type="ECO:0000313" key="2">
    <source>
        <dbReference type="EMBL" id="KAL1584805.1"/>
    </source>
</evidence>
<dbReference type="Gene3D" id="3.40.50.300">
    <property type="entry name" value="P-loop containing nucleotide triphosphate hydrolases"/>
    <property type="match status" value="1"/>
</dbReference>
<dbReference type="PANTHER" id="PTHR46082">
    <property type="entry name" value="ATP/GTP-BINDING PROTEIN-RELATED"/>
    <property type="match status" value="1"/>
</dbReference>
<sequence>MDSGRTEINFGSGNLGVEVGQNFGPINVQYHNAFDQHEVPPEPFSTVPFTKDPDYVHHPAFDAIRTKLKAPAARVALVGLGGVGKSQLAIQYAYWIRESSPNTWVLWLHASTAPRLEQSVRDLLNQLKVRGRNDPKVDAFMLLRDWLRHTKENPWLVVLDNVDNADVLLGFPSTPEQSGSSHSHCLQRRIDYFPFCSQGTTLITSRSKGIATQLAERRNVVGIQPMGEDLAEALLSKKLEEPQQSEDLIRLANSLDFMPLAMVQAAAYINHRAPLCSIQDYIRRLEANNPSGTRLLRRDEGDLRRDRDASNSIIRTWEVSFDHISSLRPSAADLLSLMSFFDRQGMPKALLEDRGYGKEEEWVPKVSGYLAEPPNGASTSSAKHMPSPYAPSPADDDFEDDISMLRDYAFIHSTTEPSSFGMHRLVQVATRTWLEKNEAELEKWRFRFVANLEKAFSGFRAMEWFQFQPLFPHAKRAVEENSEDRHFILRKASLLFWSAEYARHKGLFTDAEEMLLCSLAAREGQHGAESLEATDCLETLSVVKLEQGLWEQAELLQVRAINNAQRSLGESHYVTLSRESRLARIYSNQNRMAEAEALRFAVYQKSKTGLGRSHKITLAFLSDYARVLRQRNRWNESEAFSRLVCKKMKEVAGEKDVGTLMCMQDLARTLQYSGRLKEAERLQVKVVGMYKSVVGESHQLLLDGQTALASIYTYQERFEEAEALQALVVEKIKDMFGATNPQTLYYMSTLGDIYCSVGQFEKAASLELEILQIHKDNYGIGHPSTVDSTCRLARVYSGMRRLSDAEELYMDVIDRRRTIFGDNDLMTLSVISELASIYWTQKRHLQARKLQLEVVHGYNEQLGDKHPESLRRMWLLADIVFDLGNREDALLLMEGTLSVSVDVLGPEHPDTIKRRRWLEEWREADRNLRNTGRF</sequence>